<dbReference type="AlphaFoldDB" id="A0A7Y6RF60"/>
<evidence type="ECO:0000313" key="2">
    <source>
        <dbReference type="Proteomes" id="UP000589984"/>
    </source>
</evidence>
<gene>
    <name evidence="1" type="ORF">HUO07_16835</name>
</gene>
<protein>
    <submittedName>
        <fullName evidence="1">Uncharacterized protein</fullName>
    </submittedName>
</protein>
<sequence length="78" mass="8723">MNSAFDDKGKGAVQAYWNALSRLKVVWMDVFGTELWIEQSKAKDAFQEAVAKVSDALANNPKETENLMSSRHCCGVRE</sequence>
<organism evidence="1 2">
    <name type="scientific">Vreelandella maris</name>
    <dbReference type="NCBI Taxonomy" id="2729617"/>
    <lineage>
        <taxon>Bacteria</taxon>
        <taxon>Pseudomonadati</taxon>
        <taxon>Pseudomonadota</taxon>
        <taxon>Gammaproteobacteria</taxon>
        <taxon>Oceanospirillales</taxon>
        <taxon>Halomonadaceae</taxon>
        <taxon>Vreelandella</taxon>
    </lineage>
</organism>
<reference evidence="1 2" key="1">
    <citation type="submission" date="2020-06" db="EMBL/GenBank/DDBJ databases">
        <title>Halomonas sp. QX-1 draft genome sequence.</title>
        <authorList>
            <person name="Qiu X."/>
        </authorList>
    </citation>
    <scope>NUCLEOTIDE SEQUENCE [LARGE SCALE GENOMIC DNA]</scope>
    <source>
        <strain evidence="1 2">QX-1</strain>
    </source>
</reference>
<name>A0A7Y6RF60_9GAMM</name>
<dbReference type="RefSeq" id="WP_176304518.1">
    <property type="nucleotide sequence ID" value="NZ_JABWCV010000023.1"/>
</dbReference>
<dbReference type="Proteomes" id="UP000589984">
    <property type="component" value="Unassembled WGS sequence"/>
</dbReference>
<proteinExistence type="predicted"/>
<dbReference type="EMBL" id="JABWCV010000023">
    <property type="protein sequence ID" value="NVF15820.1"/>
    <property type="molecule type" value="Genomic_DNA"/>
</dbReference>
<evidence type="ECO:0000313" key="1">
    <source>
        <dbReference type="EMBL" id="NVF15820.1"/>
    </source>
</evidence>
<accession>A0A7Y6RF60</accession>
<keyword evidence="2" id="KW-1185">Reference proteome</keyword>
<comment type="caution">
    <text evidence="1">The sequence shown here is derived from an EMBL/GenBank/DDBJ whole genome shotgun (WGS) entry which is preliminary data.</text>
</comment>